<evidence type="ECO:0000313" key="1">
    <source>
        <dbReference type="EMBL" id="ETR71206.1"/>
    </source>
</evidence>
<gene>
    <name evidence="1" type="ORF">OMM_08271</name>
</gene>
<dbReference type="EMBL" id="ATBP01000305">
    <property type="protein sequence ID" value="ETR71206.1"/>
    <property type="molecule type" value="Genomic_DNA"/>
</dbReference>
<organism evidence="1 2">
    <name type="scientific">Candidatus Magnetoglobus multicellularis str. Araruama</name>
    <dbReference type="NCBI Taxonomy" id="890399"/>
    <lineage>
        <taxon>Bacteria</taxon>
        <taxon>Pseudomonadati</taxon>
        <taxon>Thermodesulfobacteriota</taxon>
        <taxon>Desulfobacteria</taxon>
        <taxon>Desulfobacterales</taxon>
        <taxon>Desulfobacteraceae</taxon>
        <taxon>Candidatus Magnetoglobus</taxon>
    </lineage>
</organism>
<sequence length="278" mass="31193">FNVAEISGHNQYNVPVTATCNFEKGEIQPDTTLIASLDQRKRSDTENLVQMIPIETYDDGSVSLAEVTVVLPELIENEEQNIQILSTTKEIALQNITLDDVLQSDFDASIRLSQSTQQFQLNIRDLLQQSDVETYISGPIFSEFHVTGALSGFENSAQNVMADVTIRMFKGLDRCRLYVVLKNKMDQVQGGQNYIYDLNIQTGDAAYVRKNVALHPGTTISKFMWWGPPVYVHISDNCIDEKLITSLQVETNASDDKKLYPVTIGHVLKNVLFQGVIQ</sequence>
<protein>
    <submittedName>
        <fullName evidence="1">Uncharacterized protein</fullName>
    </submittedName>
</protein>
<dbReference type="AlphaFoldDB" id="A0A1V1P8W1"/>
<comment type="caution">
    <text evidence="1">The sequence shown here is derived from an EMBL/GenBank/DDBJ whole genome shotgun (WGS) entry which is preliminary data.</text>
</comment>
<reference evidence="2" key="1">
    <citation type="submission" date="2012-11" db="EMBL/GenBank/DDBJ databases">
        <authorList>
            <person name="Lucero-Rivera Y.E."/>
            <person name="Tovar-Ramirez D."/>
        </authorList>
    </citation>
    <scope>NUCLEOTIDE SEQUENCE [LARGE SCALE GENOMIC DNA]</scope>
    <source>
        <strain evidence="2">Araruama</strain>
    </source>
</reference>
<proteinExistence type="predicted"/>
<dbReference type="Proteomes" id="UP000189670">
    <property type="component" value="Unassembled WGS sequence"/>
</dbReference>
<name>A0A1V1P8W1_9BACT</name>
<feature type="non-terminal residue" evidence="1">
    <location>
        <position position="1"/>
    </location>
</feature>
<accession>A0A1V1P8W1</accession>
<evidence type="ECO:0000313" key="2">
    <source>
        <dbReference type="Proteomes" id="UP000189670"/>
    </source>
</evidence>